<accession>A0A7M3MBA3</accession>
<dbReference type="AlphaFoldDB" id="A0A7M3MBA3"/>
<protein>
    <submittedName>
        <fullName evidence="3">Uncharacterized protein</fullName>
    </submittedName>
</protein>
<dbReference type="SUPFAM" id="SSF48452">
    <property type="entry name" value="TPR-like"/>
    <property type="match status" value="1"/>
</dbReference>
<gene>
    <name evidence="3" type="ORF">DPQ33_16655</name>
</gene>
<keyword evidence="2" id="KW-0812">Transmembrane</keyword>
<dbReference type="Gene3D" id="1.25.40.10">
    <property type="entry name" value="Tetratricopeptide repeat domain"/>
    <property type="match status" value="1"/>
</dbReference>
<feature type="compositionally biased region" description="Polar residues" evidence="1">
    <location>
        <begin position="673"/>
        <end position="682"/>
    </location>
</feature>
<comment type="caution">
    <text evidence="3">The sequence shown here is derived from an EMBL/GenBank/DDBJ whole genome shotgun (WGS) entry which is preliminary data.</text>
</comment>
<evidence type="ECO:0000313" key="3">
    <source>
        <dbReference type="EMBL" id="TVM14854.1"/>
    </source>
</evidence>
<proteinExistence type="predicted"/>
<reference evidence="3 4" key="1">
    <citation type="submission" date="2018-06" db="EMBL/GenBank/DDBJ databases">
        <title>Complete genome of Desulfovibrio indonesiensis P37SLT.</title>
        <authorList>
            <person name="Crispim J.S."/>
            <person name="Vidigal P.M.P."/>
            <person name="Silva L.C.F."/>
            <person name="Laguardia C.N."/>
            <person name="Araujo L.C."/>
            <person name="Dias R.S."/>
            <person name="Sousa M.P."/>
            <person name="Paula S.O."/>
            <person name="Silva C."/>
        </authorList>
    </citation>
    <scope>NUCLEOTIDE SEQUENCE [LARGE SCALE GENOMIC DNA]</scope>
    <source>
        <strain evidence="3 4">P37SLT</strain>
    </source>
</reference>
<name>A0A7M3MBA3_9BACT</name>
<keyword evidence="4" id="KW-1185">Reference proteome</keyword>
<evidence type="ECO:0000256" key="1">
    <source>
        <dbReference type="SAM" id="MobiDB-lite"/>
    </source>
</evidence>
<feature type="transmembrane region" description="Helical" evidence="2">
    <location>
        <begin position="55"/>
        <end position="75"/>
    </location>
</feature>
<dbReference type="EMBL" id="QMIE01000020">
    <property type="protein sequence ID" value="TVM14854.1"/>
    <property type="molecule type" value="Genomic_DNA"/>
</dbReference>
<dbReference type="InterPro" id="IPR011990">
    <property type="entry name" value="TPR-like_helical_dom_sf"/>
</dbReference>
<keyword evidence="2" id="KW-0472">Membrane</keyword>
<dbReference type="Proteomes" id="UP000448292">
    <property type="component" value="Unassembled WGS sequence"/>
</dbReference>
<organism evidence="3 4">
    <name type="scientific">Oceanidesulfovibrio indonesiensis</name>
    <dbReference type="NCBI Taxonomy" id="54767"/>
    <lineage>
        <taxon>Bacteria</taxon>
        <taxon>Pseudomonadati</taxon>
        <taxon>Thermodesulfobacteriota</taxon>
        <taxon>Desulfovibrionia</taxon>
        <taxon>Desulfovibrionales</taxon>
        <taxon>Desulfovibrionaceae</taxon>
        <taxon>Oceanidesulfovibrio</taxon>
    </lineage>
</organism>
<evidence type="ECO:0000313" key="4">
    <source>
        <dbReference type="Proteomes" id="UP000448292"/>
    </source>
</evidence>
<feature type="region of interest" description="Disordered" evidence="1">
    <location>
        <begin position="670"/>
        <end position="690"/>
    </location>
</feature>
<evidence type="ECO:0000256" key="2">
    <source>
        <dbReference type="SAM" id="Phobius"/>
    </source>
</evidence>
<keyword evidence="2" id="KW-1133">Transmembrane helix</keyword>
<sequence length="730" mass="77963">MKKVLSDILTTFRTAWRGRTASDFIAARILTAMRVVRKFSERITQRLPRGLEVPIIAACLVLVLAAGALALYGGIVATKALVGEKTTANPEELFRNGYIGQGLAQGMQRVDAALDKHGAASPQAGMAFISLARMLHSAGEEQRARVMFEQARAVIDTLAGTDPHAAGRCCLELAAASMKAGDFQAAEAAARQALVLSSAAEAPALRLHSLAMLGAALANAEHFDASFAAYQDAVSTAESHGLESFVEEASLRLDAARAALLAEKPQLTRAMLQQLRADLAVASDSRIAGIDTRSTALESRLFSMEGRCSEALRLSSLAMEGAEALPLPLKRVFARKAGQDMLAAMRICGDDSAAAQPIMAFLERLAVFFEQTLPPVNALRIQTLEQLTELSDQAGAHEQVLAHSARLLGAQPPTQSDRQHNGFDSLMDRDALLMDLLARMAVVESPPQDIATLAFGAWLSRRVLFPPTGVPAIGIVGDAPDADLIKEFNRLTVAMAPTVYPVHVDGDIESATLARKAHERLANLSLSIADRQASLKPLLQWATGTNDGYAGAVRALAAALPEHGGLLFFARARPAEQPRTPDSGPRVLAFLLTRPPSGDADAAYVHVLNIDPVRDVEKSLAAWQKARSAEDEDGRAAVVLGLAEVELYSMLWAPIRKAAPDLRTVWIGPSDPPSRSLSQQPYGTLPTPEGKPLSAAMHLRRIERDELLAAMQGGAAEQPAIVGLLNNSTR</sequence>